<dbReference type="OrthoDB" id="5454173at2"/>
<sequence length="167" mass="18791">MSLNGLVFEEEEILYRTGKHWVVLAKAVLLFVVALVIWSSGPTLHSLAQFKAPEEIEKFLPKIITVAVWLVRYVFFILFTLLALVRLFSYFTLRVGVTDKRLLCDDALFGTFSLDIGKIESVKCEPGLFGGLLGYGKVILTASSSQRLVLTNIRRPHTLEQELFAAK</sequence>
<gene>
    <name evidence="2" type="ORF">DesfrDRAFT_1413</name>
</gene>
<protein>
    <recommendedName>
        <fullName evidence="4">DUF304 domain-containing protein</fullName>
    </recommendedName>
</protein>
<dbReference type="eggNOG" id="ENOG503034Z">
    <property type="taxonomic scope" value="Bacteria"/>
</dbReference>
<proteinExistence type="predicted"/>
<keyword evidence="3" id="KW-1185">Reference proteome</keyword>
<dbReference type="EMBL" id="AECZ01000007">
    <property type="protein sequence ID" value="EFL51878.1"/>
    <property type="molecule type" value="Genomic_DNA"/>
</dbReference>
<feature type="transmembrane region" description="Helical" evidence="1">
    <location>
        <begin position="59"/>
        <end position="85"/>
    </location>
</feature>
<evidence type="ECO:0000313" key="3">
    <source>
        <dbReference type="Proteomes" id="UP000006250"/>
    </source>
</evidence>
<reference evidence="2 3" key="1">
    <citation type="submission" date="2010-08" db="EMBL/GenBank/DDBJ databases">
        <title>The draft genome of Desulfovibrio fructosovorans JJ.</title>
        <authorList>
            <consortium name="US DOE Joint Genome Institute (JGI-PGF)"/>
            <person name="Lucas S."/>
            <person name="Copeland A."/>
            <person name="Lapidus A."/>
            <person name="Cheng J.-F."/>
            <person name="Bruce D."/>
            <person name="Goodwin L."/>
            <person name="Pitluck S."/>
            <person name="Land M.L."/>
            <person name="Hauser L."/>
            <person name="Chang Y.-J."/>
            <person name="Jeffries C."/>
            <person name="Wall J.D."/>
            <person name="Stahl D.A."/>
            <person name="Arkin A.P."/>
            <person name="Dehal P."/>
            <person name="Stolyar S.M."/>
            <person name="Hazen T.C."/>
            <person name="Woyke T.J."/>
        </authorList>
    </citation>
    <scope>NUCLEOTIDE SEQUENCE [LARGE SCALE GENOMIC DNA]</scope>
    <source>
        <strain evidence="2 3">JJ</strain>
    </source>
</reference>
<keyword evidence="1" id="KW-1133">Transmembrane helix</keyword>
<evidence type="ECO:0008006" key="4">
    <source>
        <dbReference type="Google" id="ProtNLM"/>
    </source>
</evidence>
<dbReference type="AlphaFoldDB" id="E1JUW4"/>
<dbReference type="Proteomes" id="UP000006250">
    <property type="component" value="Unassembled WGS sequence"/>
</dbReference>
<dbReference type="RefSeq" id="WP_005992446.1">
    <property type="nucleotide sequence ID" value="NZ_AECZ01000007.1"/>
</dbReference>
<name>E1JUW4_SOLFR</name>
<evidence type="ECO:0000313" key="2">
    <source>
        <dbReference type="EMBL" id="EFL51878.1"/>
    </source>
</evidence>
<feature type="transmembrane region" description="Helical" evidence="1">
    <location>
        <begin position="21"/>
        <end position="39"/>
    </location>
</feature>
<keyword evidence="1" id="KW-0812">Transmembrane</keyword>
<accession>E1JUW4</accession>
<organism evidence="2 3">
    <name type="scientific">Solidesulfovibrio fructosivorans JJ]</name>
    <dbReference type="NCBI Taxonomy" id="596151"/>
    <lineage>
        <taxon>Bacteria</taxon>
        <taxon>Pseudomonadati</taxon>
        <taxon>Thermodesulfobacteriota</taxon>
        <taxon>Desulfovibrionia</taxon>
        <taxon>Desulfovibrionales</taxon>
        <taxon>Desulfovibrionaceae</taxon>
        <taxon>Solidesulfovibrio</taxon>
    </lineage>
</organism>
<keyword evidence="1" id="KW-0472">Membrane</keyword>
<comment type="caution">
    <text evidence="2">The sequence shown here is derived from an EMBL/GenBank/DDBJ whole genome shotgun (WGS) entry which is preliminary data.</text>
</comment>
<evidence type="ECO:0000256" key="1">
    <source>
        <dbReference type="SAM" id="Phobius"/>
    </source>
</evidence>
<dbReference type="STRING" id="596151.DesfrDRAFT_1413"/>